<evidence type="ECO:0000313" key="3">
    <source>
        <dbReference type="Proteomes" id="UP000321805"/>
    </source>
</evidence>
<dbReference type="EMBL" id="CP042430">
    <property type="protein sequence ID" value="QEC49514.1"/>
    <property type="molecule type" value="Genomic_DNA"/>
</dbReference>
<gene>
    <name evidence="2" type="ORF">FSW04_19370</name>
</gene>
<dbReference type="OrthoDB" id="9773549at2"/>
<dbReference type="PANTHER" id="PTHR37017:SF11">
    <property type="entry name" value="ESTERASE_LIPASE_THIOESTERASE DOMAIN-CONTAINING PROTEIN"/>
    <property type="match status" value="1"/>
</dbReference>
<dbReference type="KEGG" id="bsol:FSW04_19370"/>
<protein>
    <submittedName>
        <fullName evidence="2">Alpha/beta hydrolase</fullName>
    </submittedName>
</protein>
<dbReference type="AlphaFoldDB" id="A0A5B8U8X5"/>
<feature type="domain" description="AB hydrolase-1" evidence="1">
    <location>
        <begin position="5"/>
        <end position="218"/>
    </location>
</feature>
<dbReference type="PANTHER" id="PTHR37017">
    <property type="entry name" value="AB HYDROLASE-1 DOMAIN-CONTAINING PROTEIN-RELATED"/>
    <property type="match status" value="1"/>
</dbReference>
<dbReference type="RefSeq" id="WP_146921880.1">
    <property type="nucleotide sequence ID" value="NZ_CP042430.1"/>
</dbReference>
<keyword evidence="2" id="KW-0378">Hydrolase</keyword>
<dbReference type="InterPro" id="IPR052897">
    <property type="entry name" value="Sec-Metab_Biosynth_Hydrolase"/>
</dbReference>
<dbReference type="SUPFAM" id="SSF53474">
    <property type="entry name" value="alpha/beta-Hydrolases"/>
    <property type="match status" value="1"/>
</dbReference>
<evidence type="ECO:0000259" key="1">
    <source>
        <dbReference type="Pfam" id="PF12697"/>
    </source>
</evidence>
<dbReference type="GO" id="GO:0016787">
    <property type="term" value="F:hydrolase activity"/>
    <property type="evidence" value="ECO:0007669"/>
    <property type="project" value="UniProtKB-KW"/>
</dbReference>
<dbReference type="InterPro" id="IPR029058">
    <property type="entry name" value="AB_hydrolase_fold"/>
</dbReference>
<dbReference type="InterPro" id="IPR000073">
    <property type="entry name" value="AB_hydrolase_1"/>
</dbReference>
<reference evidence="2 3" key="1">
    <citation type="journal article" date="2018" name="J. Microbiol.">
        <title>Baekduia soli gen. nov., sp. nov., a novel bacterium isolated from the soil of Baekdu Mountain and proposal of a novel family name, Baekduiaceae fam. nov.</title>
        <authorList>
            <person name="An D.S."/>
            <person name="Siddiqi M.Z."/>
            <person name="Kim K.H."/>
            <person name="Yu H.S."/>
            <person name="Im W.T."/>
        </authorList>
    </citation>
    <scope>NUCLEOTIDE SEQUENCE [LARGE SCALE GENOMIC DNA]</scope>
    <source>
        <strain evidence="2 3">BR7-21</strain>
    </source>
</reference>
<sequence>MSTHLLVPGAGGAATWYWQRVAALLHAGGHDAVAVDLPGADPAAGLPEYAEHITAAAGGRDDIVLVAQSMGAFFALPACEVIAPRALVLVNAMIPLPGEAAGDWWDATDSETARRAAARAGGWPEATDLDTYFLHDVPADVQATGDEQDHDEADIAFGQPCAFARWPDVPTTVLAGREDRFFPLAFQRRVALERLGLEVTPLPGGHLNALSAPEALTAAIVAAGGVPAAPPARRATVDG</sequence>
<dbReference type="Gene3D" id="3.40.50.1820">
    <property type="entry name" value="alpha/beta hydrolase"/>
    <property type="match status" value="1"/>
</dbReference>
<keyword evidence="3" id="KW-1185">Reference proteome</keyword>
<proteinExistence type="predicted"/>
<organism evidence="2 3">
    <name type="scientific">Baekduia soli</name>
    <dbReference type="NCBI Taxonomy" id="496014"/>
    <lineage>
        <taxon>Bacteria</taxon>
        <taxon>Bacillati</taxon>
        <taxon>Actinomycetota</taxon>
        <taxon>Thermoleophilia</taxon>
        <taxon>Solirubrobacterales</taxon>
        <taxon>Baekduiaceae</taxon>
        <taxon>Baekduia</taxon>
    </lineage>
</organism>
<accession>A0A5B8U8X5</accession>
<dbReference type="Pfam" id="PF12697">
    <property type="entry name" value="Abhydrolase_6"/>
    <property type="match status" value="1"/>
</dbReference>
<dbReference type="Proteomes" id="UP000321805">
    <property type="component" value="Chromosome"/>
</dbReference>
<evidence type="ECO:0000313" key="2">
    <source>
        <dbReference type="EMBL" id="QEC49514.1"/>
    </source>
</evidence>
<name>A0A5B8U8X5_9ACTN</name>